<protein>
    <submittedName>
        <fullName evidence="2">Uncharacterized protein</fullName>
    </submittedName>
</protein>
<sequence>MGGGSGFSGLHGQPDEDGGAVVVCAGGGGASAGFVAAGGGVVFFGVCWVLGVELLGLDDALLLFAVELSAELGGVPGVDEIQVDAGGLPGGSSPAAPWIAMPTSTPSNADPSTAEPPAAHSARTAVLLVNAHGVKSGDHALRQITGWSGRRRTLAWMPYRLLDGPG</sequence>
<feature type="region of interest" description="Disordered" evidence="1">
    <location>
        <begin position="92"/>
        <end position="117"/>
    </location>
</feature>
<dbReference type="AlphaFoldDB" id="A0A1I6ESA5"/>
<evidence type="ECO:0000313" key="3">
    <source>
        <dbReference type="Proteomes" id="UP000198583"/>
    </source>
</evidence>
<dbReference type="Proteomes" id="UP000198583">
    <property type="component" value="Unassembled WGS sequence"/>
</dbReference>
<organism evidence="2 3">
    <name type="scientific">Lentzea waywayandensis</name>
    <dbReference type="NCBI Taxonomy" id="84724"/>
    <lineage>
        <taxon>Bacteria</taxon>
        <taxon>Bacillati</taxon>
        <taxon>Actinomycetota</taxon>
        <taxon>Actinomycetes</taxon>
        <taxon>Pseudonocardiales</taxon>
        <taxon>Pseudonocardiaceae</taxon>
        <taxon>Lentzea</taxon>
    </lineage>
</organism>
<evidence type="ECO:0000256" key="1">
    <source>
        <dbReference type="SAM" id="MobiDB-lite"/>
    </source>
</evidence>
<feature type="compositionally biased region" description="Polar residues" evidence="1">
    <location>
        <begin position="102"/>
        <end position="111"/>
    </location>
</feature>
<keyword evidence="3" id="KW-1185">Reference proteome</keyword>
<reference evidence="3" key="1">
    <citation type="submission" date="2016-10" db="EMBL/GenBank/DDBJ databases">
        <authorList>
            <person name="Varghese N."/>
            <person name="Submissions S."/>
        </authorList>
    </citation>
    <scope>NUCLEOTIDE SEQUENCE [LARGE SCALE GENOMIC DNA]</scope>
    <source>
        <strain evidence="3">DSM 44232</strain>
    </source>
</reference>
<evidence type="ECO:0000313" key="2">
    <source>
        <dbReference type="EMBL" id="SFR20669.1"/>
    </source>
</evidence>
<dbReference type="EMBL" id="FOYL01000005">
    <property type="protein sequence ID" value="SFR20669.1"/>
    <property type="molecule type" value="Genomic_DNA"/>
</dbReference>
<proteinExistence type="predicted"/>
<name>A0A1I6ESA5_9PSEU</name>
<accession>A0A1I6ESA5</accession>
<gene>
    <name evidence="2" type="ORF">SAMN04488564_105301</name>
</gene>